<keyword evidence="3" id="KW-0732">Signal</keyword>
<dbReference type="GO" id="GO:0004867">
    <property type="term" value="F:serine-type endopeptidase inhibitor activity"/>
    <property type="evidence" value="ECO:0007669"/>
    <property type="project" value="UniProtKB-KW"/>
</dbReference>
<keyword evidence="6" id="KW-0325">Glycoprotein</keyword>
<protein>
    <recommendedName>
        <fullName evidence="11">Alpha-2-macroglobulin-like 1</fullName>
    </recommendedName>
</protein>
<dbReference type="Proteomes" id="UP000694701">
    <property type="component" value="Unplaced"/>
</dbReference>
<keyword evidence="4" id="KW-0722">Serine protease inhibitor</keyword>
<accession>A0A8C2JUC2</accession>
<dbReference type="Gene3D" id="2.20.130.20">
    <property type="match status" value="2"/>
</dbReference>
<dbReference type="PROSITE" id="PS00477">
    <property type="entry name" value="ALPHA_2_MACROGLOBULIN"/>
    <property type="match status" value="1"/>
</dbReference>
<evidence type="ECO:0000313" key="10">
    <source>
        <dbReference type="Proteomes" id="UP000694701"/>
    </source>
</evidence>
<dbReference type="Pfam" id="PF00207">
    <property type="entry name" value="A2M"/>
    <property type="match status" value="1"/>
</dbReference>
<evidence type="ECO:0000256" key="2">
    <source>
        <dbReference type="ARBA" id="ARBA00022690"/>
    </source>
</evidence>
<dbReference type="Ensembl" id="ENSCCRT00020108084.1">
    <property type="protein sequence ID" value="ENSCCRP00020098851.1"/>
    <property type="gene ID" value="ENSCCRG00020045234.1"/>
</dbReference>
<dbReference type="GO" id="GO:0007399">
    <property type="term" value="P:nervous system development"/>
    <property type="evidence" value="ECO:0007669"/>
    <property type="project" value="UniProtKB-ARBA"/>
</dbReference>
<dbReference type="InterPro" id="IPR019742">
    <property type="entry name" value="MacrogloblnA2_CS"/>
</dbReference>
<evidence type="ECO:0000256" key="1">
    <source>
        <dbReference type="ARBA" id="ARBA00010952"/>
    </source>
</evidence>
<dbReference type="SMART" id="SM01359">
    <property type="entry name" value="A2M_N_2"/>
    <property type="match status" value="1"/>
</dbReference>
<evidence type="ECO:0000256" key="3">
    <source>
        <dbReference type="ARBA" id="ARBA00022729"/>
    </source>
</evidence>
<dbReference type="Pfam" id="PF17791">
    <property type="entry name" value="MG3"/>
    <property type="match status" value="1"/>
</dbReference>
<dbReference type="InterPro" id="IPR008930">
    <property type="entry name" value="Terpenoid_cyclase/PrenylTrfase"/>
</dbReference>
<dbReference type="SUPFAM" id="SSF81296">
    <property type="entry name" value="E set domains"/>
    <property type="match status" value="1"/>
</dbReference>
<evidence type="ECO:0000259" key="7">
    <source>
        <dbReference type="SMART" id="SM01359"/>
    </source>
</evidence>
<evidence type="ECO:0008006" key="11">
    <source>
        <dbReference type="Google" id="ProtNLM"/>
    </source>
</evidence>
<feature type="domain" description="Alpha-2-macroglobulin bait region" evidence="7">
    <location>
        <begin position="315"/>
        <end position="465"/>
    </location>
</feature>
<dbReference type="Gene3D" id="2.60.40.1940">
    <property type="match status" value="1"/>
</dbReference>
<dbReference type="InterPro" id="IPR050473">
    <property type="entry name" value="A2M/Complement_sys"/>
</dbReference>
<dbReference type="SMART" id="SM01360">
    <property type="entry name" value="A2M"/>
    <property type="match status" value="1"/>
</dbReference>
<keyword evidence="5" id="KW-1015">Disulfide bond</keyword>
<dbReference type="Gene3D" id="2.60.40.1930">
    <property type="match status" value="3"/>
</dbReference>
<evidence type="ECO:0000256" key="6">
    <source>
        <dbReference type="ARBA" id="ARBA00023180"/>
    </source>
</evidence>
<evidence type="ECO:0000259" key="8">
    <source>
        <dbReference type="SMART" id="SM01360"/>
    </source>
</evidence>
<dbReference type="Pfam" id="PF07678">
    <property type="entry name" value="TED_complement"/>
    <property type="match status" value="1"/>
</dbReference>
<dbReference type="InterPro" id="IPR001599">
    <property type="entry name" value="Macroglobln_a2"/>
</dbReference>
<name>A0A8C2JUC2_CYPCA</name>
<dbReference type="CDD" id="cd02897">
    <property type="entry name" value="A2M_2"/>
    <property type="match status" value="1"/>
</dbReference>
<dbReference type="GO" id="GO:0005615">
    <property type="term" value="C:extracellular space"/>
    <property type="evidence" value="ECO:0007669"/>
    <property type="project" value="InterPro"/>
</dbReference>
<dbReference type="Gene3D" id="1.50.10.20">
    <property type="match status" value="1"/>
</dbReference>
<dbReference type="AlphaFoldDB" id="A0A8C2JUC2"/>
<evidence type="ECO:0000256" key="4">
    <source>
        <dbReference type="ARBA" id="ARBA00022900"/>
    </source>
</evidence>
<feature type="domain" description="Alpha-2-macroglobulin" evidence="8">
    <location>
        <begin position="530"/>
        <end position="619"/>
    </location>
</feature>
<dbReference type="SUPFAM" id="SSF48239">
    <property type="entry name" value="Terpenoid cyclases/Protein prenyltransferases"/>
    <property type="match status" value="1"/>
</dbReference>
<reference evidence="9" key="1">
    <citation type="submission" date="2025-08" db="UniProtKB">
        <authorList>
            <consortium name="Ensembl"/>
        </authorList>
    </citation>
    <scope>IDENTIFICATION</scope>
</reference>
<dbReference type="InterPro" id="IPR013783">
    <property type="entry name" value="Ig-like_fold"/>
</dbReference>
<comment type="similarity">
    <text evidence="1">Belongs to the protease inhibitor I39 (alpha-2-macroglobulin) family.</text>
</comment>
<dbReference type="InterPro" id="IPR014756">
    <property type="entry name" value="Ig_E-set"/>
</dbReference>
<dbReference type="Pfam" id="PF07703">
    <property type="entry name" value="A2M_BRD"/>
    <property type="match status" value="1"/>
</dbReference>
<dbReference type="SMART" id="SM01419">
    <property type="entry name" value="Thiol-ester_cl"/>
    <property type="match status" value="1"/>
</dbReference>
<dbReference type="InterPro" id="IPR041555">
    <property type="entry name" value="MG3"/>
</dbReference>
<dbReference type="InterPro" id="IPR047565">
    <property type="entry name" value="Alpha-macroglob_thiol-ester_cl"/>
</dbReference>
<dbReference type="FunFam" id="1.50.10.20:FF:000001">
    <property type="entry name" value="CD109 isoform 1"/>
    <property type="match status" value="1"/>
</dbReference>
<dbReference type="PANTHER" id="PTHR11412">
    <property type="entry name" value="MACROGLOBULIN / COMPLEMENT"/>
    <property type="match status" value="1"/>
</dbReference>
<dbReference type="InterPro" id="IPR011626">
    <property type="entry name" value="Alpha-macroglobulin_TED"/>
</dbReference>
<proteinExistence type="inferred from homology"/>
<sequence>VVGGKTETLCAQIHEPKEPLSIVVTLRTDDRNLTILQQVCKWSYTLNIFLICIFKVPVVTVESVASVDVAIQGAKTSLNKTTKILINPPQNLLFIQSDKPIYKPGQTSNSSLCKLFRNSLSCQIGILDLSHSMSPEAAQGFYTITAWDEKNQQISHSFEIKEYVLPKYEVNIDFPSILTFQDKEVTLKVCAKYTYGKPVLGSVNAEVCSQSYGYYWRRPSPDMINICKKYSMTVLYSLHTQNCYPLVIVYAHYDDKMINVTLKTDINGTARFSFNTLDWSEKPVQLQVGGVFAFRYYPSGYHYIRPFHSKSKSFLMLTNAPEKLSCNSDATVTASYIIQGSALKTGQKTLDFFYIVLSRGSMAQNGRLSVSVNSGRENRGELTFSLKSTAALTPYAQVVVYTVLPSGEAVADSMNFPIEECLPNKVSLKFSSPTALPGERTSLNLKASPGSLCSVRAIDQSVLLLRPEAELDAASVFGIKITTNSDVKAPVVCPAVDNARMDVDLAGPEIGFGSKVSNPPQKIRKFFPETWIWDLIPVGRSGSVDVTKIVPDTITKWAAGAFCTSPVGLGVAPKTDLTAFKPFFVSLTLPYSLIREETFTLKASVFNYLPKCIMVKVTLADSPQFTAQPCRGCTYTQCVCSEESKTFQWIITPSALGKVNITVRAEAVQSRELCGNEVVTLPDKGRIDTVIKVQHDHVLNMMFFFSIPLDSPQETSVSLTLPKVFVKDSAKSFVTVLGDLMGRALRNIGDLLAMPYGCGEQNMLNFAPNIYILQYLESTGQLTPQIKDRAITFLDSGYQRELTYKHYDGSYSAFGNSDPSGNTWLTAFVMKSFGGARQYIFIDQNNIDQAKEWLGQQQQENGCFASVGRLFHIDMMGGVSNEVTLSAYITAALLELGVQRTDPMVVRSLTCLRESSSDITNTYVTALLSYTFTLAGDEQMRQNLISNLDNQARREGTIHLKTPDLDYPAVETSAYVLLALLSGPTLPRFGLNYSAGIVHWLSKQQNAYGGFSSTQDTVVALQALAKYSAAIYNPEGSITVTVTSPSGQKNQFTVNQNNRLLYQEKRLQEVTGTYKLRAEGKGCVFVQFALHYNIPPPPDSLAFKISANTGVCKNTTNPAFPLTTTVR</sequence>
<dbReference type="Gene3D" id="2.60.40.10">
    <property type="entry name" value="Immunoglobulins"/>
    <property type="match status" value="1"/>
</dbReference>
<dbReference type="Gene3D" id="2.60.120.1540">
    <property type="match status" value="1"/>
</dbReference>
<dbReference type="InterPro" id="IPR011625">
    <property type="entry name" value="A2M_N_BRD"/>
</dbReference>
<organism evidence="9 10">
    <name type="scientific">Cyprinus carpio</name>
    <name type="common">Common carp</name>
    <dbReference type="NCBI Taxonomy" id="7962"/>
    <lineage>
        <taxon>Eukaryota</taxon>
        <taxon>Metazoa</taxon>
        <taxon>Chordata</taxon>
        <taxon>Craniata</taxon>
        <taxon>Vertebrata</taxon>
        <taxon>Euteleostomi</taxon>
        <taxon>Actinopterygii</taxon>
        <taxon>Neopterygii</taxon>
        <taxon>Teleostei</taxon>
        <taxon>Ostariophysi</taxon>
        <taxon>Cypriniformes</taxon>
        <taxon>Cyprinidae</taxon>
        <taxon>Cyprininae</taxon>
        <taxon>Cyprinus</taxon>
    </lineage>
</organism>
<keyword evidence="2" id="KW-0646">Protease inhibitor</keyword>
<evidence type="ECO:0000256" key="5">
    <source>
        <dbReference type="ARBA" id="ARBA00023157"/>
    </source>
</evidence>
<evidence type="ECO:0000313" key="9">
    <source>
        <dbReference type="Ensembl" id="ENSCCRP00020098851.1"/>
    </source>
</evidence>
<dbReference type="InterPro" id="IPR041813">
    <property type="entry name" value="A2M_TED"/>
</dbReference>
<dbReference type="PANTHER" id="PTHR11412:SF160">
    <property type="entry name" value="ALPHA-2-MACROGLOBULIN-LIKE PROTEIN 1"/>
    <property type="match status" value="1"/>
</dbReference>